<dbReference type="Pfam" id="PF06985">
    <property type="entry name" value="HET"/>
    <property type="match status" value="1"/>
</dbReference>
<gene>
    <name evidence="2" type="ORF">CC84DRAFT_1047783</name>
</gene>
<dbReference type="InParanoid" id="A0A177BUG2"/>
<organism evidence="2 3">
    <name type="scientific">Paraphaeosphaeria sporulosa</name>
    <dbReference type="NCBI Taxonomy" id="1460663"/>
    <lineage>
        <taxon>Eukaryota</taxon>
        <taxon>Fungi</taxon>
        <taxon>Dikarya</taxon>
        <taxon>Ascomycota</taxon>
        <taxon>Pezizomycotina</taxon>
        <taxon>Dothideomycetes</taxon>
        <taxon>Pleosporomycetidae</taxon>
        <taxon>Pleosporales</taxon>
        <taxon>Massarineae</taxon>
        <taxon>Didymosphaeriaceae</taxon>
        <taxon>Paraphaeosphaeria</taxon>
    </lineage>
</organism>
<evidence type="ECO:0000313" key="3">
    <source>
        <dbReference type="Proteomes" id="UP000077069"/>
    </source>
</evidence>
<feature type="non-terminal residue" evidence="2">
    <location>
        <position position="330"/>
    </location>
</feature>
<feature type="domain" description="Heterokaryon incompatibility" evidence="1">
    <location>
        <begin position="50"/>
        <end position="193"/>
    </location>
</feature>
<dbReference type="OrthoDB" id="194358at2759"/>
<accession>A0A177BUG2</accession>
<sequence>MAPTLYTPLPIDKFSIRLIKLQPAYTTSAPILCKLINHPIDSERIVAHSYECLSYVWGPSENPQLISIDTGEAVFPFQTTPNLYEALQHLRDSCFEQILWIDAVCINQRDDEEKATQVAAMARIYGLAKRVIVWLGAETNDSTLAFERLRDLAQPRETEAPPQHRDEDGPVAEHAIQTLLSRPYFRRMWVLQEVAAARNMVFRCGSAEMQTETFRAGLHALARLDDWELRHRILAFLLLIGTSIFRERLKGRPHLEFEPLNDLIDRFHAHDASDPRDKIYALWGLCSDSSSMESLQPNYDKKWKDLFEDLGKLMFGKESAVSASPLRQLM</sequence>
<dbReference type="PANTHER" id="PTHR24148:SF78">
    <property type="entry name" value="HETEROKARYON INCOMPATIBILITY DOMAIN-CONTAINING PROTEIN"/>
    <property type="match status" value="1"/>
</dbReference>
<dbReference type="GeneID" id="28756919"/>
<dbReference type="Proteomes" id="UP000077069">
    <property type="component" value="Unassembled WGS sequence"/>
</dbReference>
<dbReference type="EMBL" id="KV441563">
    <property type="protein sequence ID" value="OAF98924.1"/>
    <property type="molecule type" value="Genomic_DNA"/>
</dbReference>
<dbReference type="PANTHER" id="PTHR24148">
    <property type="entry name" value="ANKYRIN REPEAT DOMAIN-CONTAINING PROTEIN 39 HOMOLOG-RELATED"/>
    <property type="match status" value="1"/>
</dbReference>
<dbReference type="STRING" id="1460663.A0A177BUG2"/>
<name>A0A177BUG2_9PLEO</name>
<evidence type="ECO:0000259" key="1">
    <source>
        <dbReference type="Pfam" id="PF06985"/>
    </source>
</evidence>
<reference evidence="2 3" key="1">
    <citation type="submission" date="2016-05" db="EMBL/GenBank/DDBJ databases">
        <title>Comparative analysis of secretome profiles of manganese(II)-oxidizing ascomycete fungi.</title>
        <authorList>
            <consortium name="DOE Joint Genome Institute"/>
            <person name="Zeiner C.A."/>
            <person name="Purvine S.O."/>
            <person name="Zink E.M."/>
            <person name="Wu S."/>
            <person name="Pasa-Tolic L."/>
            <person name="Chaput D.L."/>
            <person name="Haridas S."/>
            <person name="Grigoriev I.V."/>
            <person name="Santelli C.M."/>
            <person name="Hansel C.M."/>
        </authorList>
    </citation>
    <scope>NUCLEOTIDE SEQUENCE [LARGE SCALE GENOMIC DNA]</scope>
    <source>
        <strain evidence="2 3">AP3s5-JAC2a</strain>
    </source>
</reference>
<keyword evidence="3" id="KW-1185">Reference proteome</keyword>
<dbReference type="InterPro" id="IPR010730">
    <property type="entry name" value="HET"/>
</dbReference>
<proteinExistence type="predicted"/>
<protein>
    <submittedName>
        <fullName evidence="2">HET-domain-containing protein</fullName>
    </submittedName>
</protein>
<dbReference type="AlphaFoldDB" id="A0A177BUG2"/>
<dbReference type="RefSeq" id="XP_018029290.1">
    <property type="nucleotide sequence ID" value="XM_018173433.1"/>
</dbReference>
<dbReference type="InterPro" id="IPR052895">
    <property type="entry name" value="HetReg/Transcr_Mod"/>
</dbReference>
<evidence type="ECO:0000313" key="2">
    <source>
        <dbReference type="EMBL" id="OAF98924.1"/>
    </source>
</evidence>